<dbReference type="InterPro" id="IPR032675">
    <property type="entry name" value="LRR_dom_sf"/>
</dbReference>
<dbReference type="PROSITE" id="PS51450">
    <property type="entry name" value="LRR"/>
    <property type="match status" value="1"/>
</dbReference>
<dbReference type="Gene3D" id="3.80.10.10">
    <property type="entry name" value="Ribonuclease Inhibitor"/>
    <property type="match status" value="2"/>
</dbReference>
<dbReference type="PANTHER" id="PTHR20916">
    <property type="entry name" value="CYSTEINE AND GLYCINE-RICH PROTEIN 2 BINDING PROTEIN"/>
    <property type="match status" value="1"/>
</dbReference>
<accession>A0A1E7EXD0</accession>
<dbReference type="OrthoDB" id="203703at2759"/>
<dbReference type="KEGG" id="fcy:FRACYDRAFT_247043"/>
<feature type="region of interest" description="Disordered" evidence="3">
    <location>
        <begin position="422"/>
        <end position="484"/>
    </location>
</feature>
<feature type="region of interest" description="Disordered" evidence="3">
    <location>
        <begin position="248"/>
        <end position="294"/>
    </location>
</feature>
<evidence type="ECO:0000256" key="2">
    <source>
        <dbReference type="ARBA" id="ARBA00022737"/>
    </source>
</evidence>
<organism evidence="4 5">
    <name type="scientific">Fragilariopsis cylindrus CCMP1102</name>
    <dbReference type="NCBI Taxonomy" id="635003"/>
    <lineage>
        <taxon>Eukaryota</taxon>
        <taxon>Sar</taxon>
        <taxon>Stramenopiles</taxon>
        <taxon>Ochrophyta</taxon>
        <taxon>Bacillariophyta</taxon>
        <taxon>Bacillariophyceae</taxon>
        <taxon>Bacillariophycidae</taxon>
        <taxon>Bacillariales</taxon>
        <taxon>Bacillariaceae</taxon>
        <taxon>Fragilariopsis</taxon>
    </lineage>
</organism>
<dbReference type="SUPFAM" id="SSF52058">
    <property type="entry name" value="L domain-like"/>
    <property type="match status" value="1"/>
</dbReference>
<feature type="compositionally biased region" description="Basic and acidic residues" evidence="3">
    <location>
        <begin position="266"/>
        <end position="277"/>
    </location>
</feature>
<keyword evidence="2" id="KW-0677">Repeat</keyword>
<dbReference type="Pfam" id="PF00560">
    <property type="entry name" value="LRR_1"/>
    <property type="match status" value="2"/>
</dbReference>
<feature type="compositionally biased region" description="Low complexity" evidence="3">
    <location>
        <begin position="278"/>
        <end position="291"/>
    </location>
</feature>
<evidence type="ECO:0000256" key="3">
    <source>
        <dbReference type="SAM" id="MobiDB-lite"/>
    </source>
</evidence>
<evidence type="ECO:0000313" key="4">
    <source>
        <dbReference type="EMBL" id="OEU10506.1"/>
    </source>
</evidence>
<dbReference type="InParanoid" id="A0A1E7EXD0"/>
<dbReference type="PANTHER" id="PTHR20916:SF18">
    <property type="entry name" value="IPT_TIG DOMAIN-CONTAINING PROTEIN"/>
    <property type="match status" value="1"/>
</dbReference>
<feature type="region of interest" description="Disordered" evidence="3">
    <location>
        <begin position="175"/>
        <end position="208"/>
    </location>
</feature>
<dbReference type="InterPro" id="IPR001611">
    <property type="entry name" value="Leu-rich_rpt"/>
</dbReference>
<dbReference type="AlphaFoldDB" id="A0A1E7EXD0"/>
<feature type="compositionally biased region" description="Acidic residues" evidence="3">
    <location>
        <begin position="27"/>
        <end position="36"/>
    </location>
</feature>
<keyword evidence="5" id="KW-1185">Reference proteome</keyword>
<name>A0A1E7EXD0_9STRA</name>
<proteinExistence type="predicted"/>
<gene>
    <name evidence="4" type="ORF">FRACYDRAFT_247043</name>
</gene>
<dbReference type="SMART" id="SM00369">
    <property type="entry name" value="LRR_TYP"/>
    <property type="match status" value="4"/>
</dbReference>
<sequence>MFIKKDLRKIATILDDAVDCNTYEKENNEDENENDNDNTNNTNKKIKRLKREEPLTVLRLGRRKQEFNGTVQVLCTPSHIPKLKFLHTINLYECNISNLHGFGPMFHVASPNLETINLGRNPIEKIPDDFADVYPSLKHLWLDDCSLSGEFPRPLLLLKNLITLRLPNNNITHLNIGGIDTNENNNKKDNDNDDNDHNNNGGGGSSKVIPLENLKTLCLDRNKLGGGDTFKVSDQRIGTGTEEKVIDVDISVDIDSDNDNDNDDDDGKKKEKEKEEPQQQLEQQDSSSSDSVLPSNLAEWLPNLEGLLLRHNQLTKLGVTIWPTTLQVLHISSNQLSNLNEIMGTMVTMENDNDNDTSMEDDDTSALLQPSNLTHLYANGNQLQCIPTNILTKHPKLQRFVISHNPPLKELSNEIWKQIDKNENDNRDENDNNNTNESSASSSSPCKILWKPNPNLSPPGTKNSSSSNNDDGDGDDDGGEKMQD</sequence>
<feature type="region of interest" description="Disordered" evidence="3">
    <location>
        <begin position="24"/>
        <end position="47"/>
    </location>
</feature>
<dbReference type="EMBL" id="KV784371">
    <property type="protein sequence ID" value="OEU10506.1"/>
    <property type="molecule type" value="Genomic_DNA"/>
</dbReference>
<dbReference type="InterPro" id="IPR003591">
    <property type="entry name" value="Leu-rich_rpt_typical-subtyp"/>
</dbReference>
<evidence type="ECO:0000313" key="5">
    <source>
        <dbReference type="Proteomes" id="UP000095751"/>
    </source>
</evidence>
<feature type="compositionally biased region" description="Acidic residues" evidence="3">
    <location>
        <begin position="250"/>
        <end position="265"/>
    </location>
</feature>
<reference evidence="4 5" key="1">
    <citation type="submission" date="2016-09" db="EMBL/GenBank/DDBJ databases">
        <title>Extensive genetic diversity and differential bi-allelic expression allows diatom success in the polar Southern Ocean.</title>
        <authorList>
            <consortium name="DOE Joint Genome Institute"/>
            <person name="Mock T."/>
            <person name="Otillar R.P."/>
            <person name="Strauss J."/>
            <person name="Dupont C."/>
            <person name="Frickenhaus S."/>
            <person name="Maumus F."/>
            <person name="Mcmullan M."/>
            <person name="Sanges R."/>
            <person name="Schmutz J."/>
            <person name="Toseland A."/>
            <person name="Valas R."/>
            <person name="Veluchamy A."/>
            <person name="Ward B.J."/>
            <person name="Allen A."/>
            <person name="Barry K."/>
            <person name="Falciatore A."/>
            <person name="Ferrante M."/>
            <person name="Fortunato A.E."/>
            <person name="Gloeckner G."/>
            <person name="Gruber A."/>
            <person name="Hipkin R."/>
            <person name="Janech M."/>
            <person name="Kroth P."/>
            <person name="Leese F."/>
            <person name="Lindquist E."/>
            <person name="Lyon B.R."/>
            <person name="Martin J."/>
            <person name="Mayer C."/>
            <person name="Parker M."/>
            <person name="Quesneville H."/>
            <person name="Raymond J."/>
            <person name="Uhlig C."/>
            <person name="Valentin K.U."/>
            <person name="Worden A.Z."/>
            <person name="Armbrust E.V."/>
            <person name="Bowler C."/>
            <person name="Green B."/>
            <person name="Moulton V."/>
            <person name="Van Oosterhout C."/>
            <person name="Grigoriev I."/>
        </authorList>
    </citation>
    <scope>NUCLEOTIDE SEQUENCE [LARGE SCALE GENOMIC DNA]</scope>
    <source>
        <strain evidence="4 5">CCMP1102</strain>
    </source>
</reference>
<evidence type="ECO:0000256" key="1">
    <source>
        <dbReference type="ARBA" id="ARBA00022614"/>
    </source>
</evidence>
<dbReference type="Proteomes" id="UP000095751">
    <property type="component" value="Unassembled WGS sequence"/>
</dbReference>
<dbReference type="SMART" id="SM00364">
    <property type="entry name" value="LRR_BAC"/>
    <property type="match status" value="4"/>
</dbReference>
<protein>
    <submittedName>
        <fullName evidence="4">RNI-like protein</fullName>
    </submittedName>
</protein>
<feature type="compositionally biased region" description="Low complexity" evidence="3">
    <location>
        <begin position="432"/>
        <end position="444"/>
    </location>
</feature>
<keyword evidence="1" id="KW-0433">Leucine-rich repeat</keyword>